<dbReference type="Proteomes" id="UP000199048">
    <property type="component" value="Unassembled WGS sequence"/>
</dbReference>
<organism evidence="10 11">
    <name type="scientific">Methylobacterium pseudosasicola</name>
    <dbReference type="NCBI Taxonomy" id="582667"/>
    <lineage>
        <taxon>Bacteria</taxon>
        <taxon>Pseudomonadati</taxon>
        <taxon>Pseudomonadota</taxon>
        <taxon>Alphaproteobacteria</taxon>
        <taxon>Hyphomicrobiales</taxon>
        <taxon>Methylobacteriaceae</taxon>
        <taxon>Methylobacterium</taxon>
    </lineage>
</organism>
<dbReference type="GO" id="GO:0004888">
    <property type="term" value="F:transmembrane signaling receptor activity"/>
    <property type="evidence" value="ECO:0007669"/>
    <property type="project" value="InterPro"/>
</dbReference>
<evidence type="ECO:0000256" key="1">
    <source>
        <dbReference type="ARBA" id="ARBA00004429"/>
    </source>
</evidence>
<dbReference type="SUPFAM" id="SSF58104">
    <property type="entry name" value="Methyl-accepting chemotaxis protein (MCP) signaling domain"/>
    <property type="match status" value="1"/>
</dbReference>
<sequence length="560" mass="57986">MRLSDLSIAKKVVGAFSILIFIALGTGAINYRKLSFIQTSIGWSEHTYDVLNVNASLITMLVDRETGLRGYLVAGDPVFLAPYQSGAKGFDAALQRLRTLTSDNPEQQTRIAGIETLAKRWQSEIAEPEIALMGQPGKQAEARAREASGAGKTIMDGIRAQVADIEARERALLASRQTDAAEAFSTSYLATLVSLVALLAAAIAGAILLTRLIAVPTRAMTQVMGELSRDNLDVAVPSSERRDEIGRMAAAVEVFKQALIAKRAGDVAAAQEADAKTRRAAHLDAVVHRFETEVSGLTQALAGAATELEATAQSMTGIAEETDAQAQTVAGAAEQASSNVQTVAAATEELSISIQEINSQVTRAAQAASAASDEAIQTDGAVQVLAESAEKIGSVIALISQIAGQTNLLALNATIEAARAGEAGRGFAVVASEVKELAGQTTRATEEIGAQIGAIQTATSHAVSAIRSIARIVGEIATSSTAIAAAIEEQGAATQEIARNVQQASSGTDRVTGNIVEVQRAAGETGSAASQVLDAAQGLSQNSNDLSRAVATFLADVKAA</sequence>
<dbReference type="AlphaFoldDB" id="A0A1I4KGF4"/>
<keyword evidence="6" id="KW-0472">Membrane</keyword>
<dbReference type="PROSITE" id="PS50885">
    <property type="entry name" value="HAMP"/>
    <property type="match status" value="1"/>
</dbReference>
<dbReference type="Pfam" id="PF00672">
    <property type="entry name" value="HAMP"/>
    <property type="match status" value="1"/>
</dbReference>
<evidence type="ECO:0000259" key="7">
    <source>
        <dbReference type="PROSITE" id="PS50111"/>
    </source>
</evidence>
<feature type="transmembrane region" description="Helical" evidence="6">
    <location>
        <begin position="188"/>
        <end position="214"/>
    </location>
</feature>
<dbReference type="Pfam" id="PF00015">
    <property type="entry name" value="MCPsignal"/>
    <property type="match status" value="1"/>
</dbReference>
<dbReference type="Gene3D" id="1.10.8.500">
    <property type="entry name" value="HAMP domain in histidine kinase"/>
    <property type="match status" value="1"/>
</dbReference>
<dbReference type="InterPro" id="IPR004089">
    <property type="entry name" value="MCPsignal_dom"/>
</dbReference>
<accession>A0A1I4KGF4</accession>
<dbReference type="OrthoDB" id="8482111at2"/>
<keyword evidence="6" id="KW-0812">Transmembrane</keyword>
<reference evidence="11" key="1">
    <citation type="submission" date="2016-10" db="EMBL/GenBank/DDBJ databases">
        <authorList>
            <person name="Varghese N."/>
            <person name="Submissions S."/>
        </authorList>
    </citation>
    <scope>NUCLEOTIDE SEQUENCE [LARGE SCALE GENOMIC DNA]</scope>
    <source>
        <strain evidence="11">BL36</strain>
    </source>
</reference>
<evidence type="ECO:0000259" key="8">
    <source>
        <dbReference type="PROSITE" id="PS50192"/>
    </source>
</evidence>
<evidence type="ECO:0000259" key="9">
    <source>
        <dbReference type="PROSITE" id="PS50885"/>
    </source>
</evidence>
<keyword evidence="3 5" id="KW-0807">Transducer</keyword>
<dbReference type="CDD" id="cd06225">
    <property type="entry name" value="HAMP"/>
    <property type="match status" value="1"/>
</dbReference>
<feature type="transmembrane region" description="Helical" evidence="6">
    <location>
        <begin position="12"/>
        <end position="31"/>
    </location>
</feature>
<dbReference type="EMBL" id="FOTK01000010">
    <property type="protein sequence ID" value="SFL77840.1"/>
    <property type="molecule type" value="Genomic_DNA"/>
</dbReference>
<dbReference type="GO" id="GO:0006935">
    <property type="term" value="P:chemotaxis"/>
    <property type="evidence" value="ECO:0007669"/>
    <property type="project" value="InterPro"/>
</dbReference>
<keyword evidence="2" id="KW-0997">Cell inner membrane</keyword>
<evidence type="ECO:0000256" key="2">
    <source>
        <dbReference type="ARBA" id="ARBA00022519"/>
    </source>
</evidence>
<dbReference type="GO" id="GO:0005886">
    <property type="term" value="C:plasma membrane"/>
    <property type="evidence" value="ECO:0007669"/>
    <property type="project" value="UniProtKB-SubCell"/>
</dbReference>
<dbReference type="Pfam" id="PF05227">
    <property type="entry name" value="CHASE3"/>
    <property type="match status" value="1"/>
</dbReference>
<dbReference type="InterPro" id="IPR003660">
    <property type="entry name" value="HAMP_dom"/>
</dbReference>
<protein>
    <submittedName>
        <fullName evidence="10">Methyl-accepting chemotaxis protein</fullName>
    </submittedName>
</protein>
<gene>
    <name evidence="10" type="ORF">SAMN05192568_1010112</name>
</gene>
<evidence type="ECO:0000256" key="4">
    <source>
        <dbReference type="ARBA" id="ARBA00029447"/>
    </source>
</evidence>
<dbReference type="SMART" id="SM00304">
    <property type="entry name" value="HAMP"/>
    <property type="match status" value="1"/>
</dbReference>
<dbReference type="InterPro" id="IPR000727">
    <property type="entry name" value="T_SNARE_dom"/>
</dbReference>
<dbReference type="GO" id="GO:0007165">
    <property type="term" value="P:signal transduction"/>
    <property type="evidence" value="ECO:0007669"/>
    <property type="project" value="UniProtKB-KW"/>
</dbReference>
<dbReference type="SMART" id="SM00283">
    <property type="entry name" value="MA"/>
    <property type="match status" value="1"/>
</dbReference>
<dbReference type="PRINTS" id="PR00260">
    <property type="entry name" value="CHEMTRNSDUCR"/>
</dbReference>
<proteinExistence type="inferred from homology"/>
<name>A0A1I4KGF4_9HYPH</name>
<keyword evidence="6" id="KW-1133">Transmembrane helix</keyword>
<keyword evidence="2" id="KW-1003">Cell membrane</keyword>
<dbReference type="InterPro" id="IPR004090">
    <property type="entry name" value="Chemotax_Me-accpt_rcpt"/>
</dbReference>
<dbReference type="InterPro" id="IPR007891">
    <property type="entry name" value="CHASE3"/>
</dbReference>
<evidence type="ECO:0000256" key="5">
    <source>
        <dbReference type="PROSITE-ProRule" id="PRU00284"/>
    </source>
</evidence>
<dbReference type="PANTHER" id="PTHR32089:SF112">
    <property type="entry name" value="LYSOZYME-LIKE PROTEIN-RELATED"/>
    <property type="match status" value="1"/>
</dbReference>
<dbReference type="PROSITE" id="PS50192">
    <property type="entry name" value="T_SNARE"/>
    <property type="match status" value="1"/>
</dbReference>
<evidence type="ECO:0000256" key="6">
    <source>
        <dbReference type="SAM" id="Phobius"/>
    </source>
</evidence>
<dbReference type="CDD" id="cd19410">
    <property type="entry name" value="HK9-like_sensor"/>
    <property type="match status" value="1"/>
</dbReference>
<evidence type="ECO:0000256" key="3">
    <source>
        <dbReference type="ARBA" id="ARBA00023224"/>
    </source>
</evidence>
<dbReference type="STRING" id="582667.SAMN05192568_1010112"/>
<dbReference type="RefSeq" id="WP_092040604.1">
    <property type="nucleotide sequence ID" value="NZ_FOTK01000010.1"/>
</dbReference>
<evidence type="ECO:0000313" key="10">
    <source>
        <dbReference type="EMBL" id="SFL77840.1"/>
    </source>
</evidence>
<feature type="domain" description="Methyl-accepting transducer" evidence="7">
    <location>
        <begin position="304"/>
        <end position="540"/>
    </location>
</feature>
<feature type="domain" description="T-SNARE coiled-coil homology" evidence="8">
    <location>
        <begin position="456"/>
        <end position="518"/>
    </location>
</feature>
<dbReference type="Gene3D" id="1.10.287.950">
    <property type="entry name" value="Methyl-accepting chemotaxis protein"/>
    <property type="match status" value="1"/>
</dbReference>
<dbReference type="PANTHER" id="PTHR32089">
    <property type="entry name" value="METHYL-ACCEPTING CHEMOTAXIS PROTEIN MCPB"/>
    <property type="match status" value="1"/>
</dbReference>
<evidence type="ECO:0000313" key="11">
    <source>
        <dbReference type="Proteomes" id="UP000199048"/>
    </source>
</evidence>
<comment type="similarity">
    <text evidence="4">Belongs to the methyl-accepting chemotaxis (MCP) protein family.</text>
</comment>
<comment type="subcellular location">
    <subcellularLocation>
        <location evidence="1">Cell inner membrane</location>
        <topology evidence="1">Multi-pass membrane protein</topology>
    </subcellularLocation>
</comment>
<keyword evidence="11" id="KW-1185">Reference proteome</keyword>
<feature type="domain" description="HAMP" evidence="9">
    <location>
        <begin position="211"/>
        <end position="264"/>
    </location>
</feature>
<dbReference type="PROSITE" id="PS50111">
    <property type="entry name" value="CHEMOTAXIS_TRANSDUC_2"/>
    <property type="match status" value="1"/>
</dbReference>